<accession>A0ACB9X067</accession>
<dbReference type="EMBL" id="CM043794">
    <property type="protein sequence ID" value="KAI4819175.1"/>
    <property type="molecule type" value="Genomic_DNA"/>
</dbReference>
<dbReference type="Proteomes" id="UP001057452">
    <property type="component" value="Chromosome 10"/>
</dbReference>
<gene>
    <name evidence="1" type="ORF">KUCAC02_004444</name>
</gene>
<evidence type="ECO:0000313" key="2">
    <source>
        <dbReference type="Proteomes" id="UP001057452"/>
    </source>
</evidence>
<name>A0ACB9X067_CHAAC</name>
<protein>
    <submittedName>
        <fullName evidence="1">Uncharacterized protein</fullName>
    </submittedName>
</protein>
<comment type="caution">
    <text evidence="1">The sequence shown here is derived from an EMBL/GenBank/DDBJ whole genome shotgun (WGS) entry which is preliminary data.</text>
</comment>
<sequence length="69" mass="7809">MAAHINPAPSCLKADVWEHFGFKKKKESDNLDKTMAVCKLCHTNVKYSGNTTNLLSHLQRPLPTLFVRI</sequence>
<evidence type="ECO:0000313" key="1">
    <source>
        <dbReference type="EMBL" id="KAI4819175.1"/>
    </source>
</evidence>
<organism evidence="1 2">
    <name type="scientific">Chaenocephalus aceratus</name>
    <name type="common">Blackfin icefish</name>
    <name type="synonym">Chaenichthys aceratus</name>
    <dbReference type="NCBI Taxonomy" id="36190"/>
    <lineage>
        <taxon>Eukaryota</taxon>
        <taxon>Metazoa</taxon>
        <taxon>Chordata</taxon>
        <taxon>Craniata</taxon>
        <taxon>Vertebrata</taxon>
        <taxon>Euteleostomi</taxon>
        <taxon>Actinopterygii</taxon>
        <taxon>Neopterygii</taxon>
        <taxon>Teleostei</taxon>
        <taxon>Neoteleostei</taxon>
        <taxon>Acanthomorphata</taxon>
        <taxon>Eupercaria</taxon>
        <taxon>Perciformes</taxon>
        <taxon>Notothenioidei</taxon>
        <taxon>Channichthyidae</taxon>
        <taxon>Chaenocephalus</taxon>
    </lineage>
</organism>
<keyword evidence="2" id="KW-1185">Reference proteome</keyword>
<proteinExistence type="predicted"/>
<reference evidence="1" key="1">
    <citation type="submission" date="2022-05" db="EMBL/GenBank/DDBJ databases">
        <title>Chromosome-level genome of Chaenocephalus aceratus.</title>
        <authorList>
            <person name="Park H."/>
        </authorList>
    </citation>
    <scope>NUCLEOTIDE SEQUENCE</scope>
    <source>
        <strain evidence="1">KU_202001</strain>
    </source>
</reference>